<evidence type="ECO:0000256" key="1">
    <source>
        <dbReference type="SAM" id="Phobius"/>
    </source>
</evidence>
<proteinExistence type="predicted"/>
<protein>
    <submittedName>
        <fullName evidence="2">Uncharacterized protein</fullName>
    </submittedName>
</protein>
<feature type="transmembrane region" description="Helical" evidence="1">
    <location>
        <begin position="73"/>
        <end position="92"/>
    </location>
</feature>
<dbReference type="RefSeq" id="WP_167462298.1">
    <property type="nucleotide sequence ID" value="NZ_CP046171.1"/>
</dbReference>
<gene>
    <name evidence="2" type="ORF">F5X71_13730</name>
</gene>
<organism evidence="2 3">
    <name type="scientific">Nocardia brasiliensis</name>
    <dbReference type="NCBI Taxonomy" id="37326"/>
    <lineage>
        <taxon>Bacteria</taxon>
        <taxon>Bacillati</taxon>
        <taxon>Actinomycetota</taxon>
        <taxon>Actinomycetes</taxon>
        <taxon>Mycobacteriales</taxon>
        <taxon>Nocardiaceae</taxon>
        <taxon>Nocardia</taxon>
    </lineage>
</organism>
<keyword evidence="1" id="KW-0472">Membrane</keyword>
<name>A0A6G9XQK2_NOCBR</name>
<keyword evidence="1" id="KW-1133">Transmembrane helix</keyword>
<evidence type="ECO:0000313" key="2">
    <source>
        <dbReference type="EMBL" id="QIS03231.1"/>
    </source>
</evidence>
<feature type="transmembrane region" description="Helical" evidence="1">
    <location>
        <begin position="144"/>
        <end position="164"/>
    </location>
</feature>
<accession>A0A6G9XQK2</accession>
<keyword evidence="1" id="KW-0812">Transmembrane</keyword>
<sequence length="170" mass="18311">MRPRRWAGGIVAVAGATSLLAANSTLVVTWLVPVADRVRGGEPLRFDNSRKLPEIDVTPWWAPRGYPYWLDHLGIAMVACGVLAILFAPILLTRFAATRVGRVAGPVLAGTLLLSSATSVFLVLRFRGFWQDRIALGGGFRFGPAFWALAATALLAAMALGLYASTRMDD</sequence>
<evidence type="ECO:0000313" key="3">
    <source>
        <dbReference type="Proteomes" id="UP000501705"/>
    </source>
</evidence>
<feature type="transmembrane region" description="Helical" evidence="1">
    <location>
        <begin position="104"/>
        <end position="124"/>
    </location>
</feature>
<reference evidence="2 3" key="1">
    <citation type="journal article" date="2019" name="ACS Chem. Biol.">
        <title>Identification and Mobilization of a Cryptic Antibiotic Biosynthesis Gene Locus from a Human-Pathogenic Nocardia Isolate.</title>
        <authorList>
            <person name="Herisse M."/>
            <person name="Ishida K."/>
            <person name="Porter J.L."/>
            <person name="Howden B."/>
            <person name="Hertweck C."/>
            <person name="Stinear T.P."/>
            <person name="Pidot S.J."/>
        </authorList>
    </citation>
    <scope>NUCLEOTIDE SEQUENCE [LARGE SCALE GENOMIC DNA]</scope>
    <source>
        <strain evidence="2 3">AUSMDU00024985</strain>
    </source>
</reference>
<dbReference type="Proteomes" id="UP000501705">
    <property type="component" value="Chromosome"/>
</dbReference>
<dbReference type="AlphaFoldDB" id="A0A6G9XQK2"/>
<dbReference type="EMBL" id="CP046171">
    <property type="protein sequence ID" value="QIS03231.1"/>
    <property type="molecule type" value="Genomic_DNA"/>
</dbReference>